<proteinExistence type="predicted"/>
<protein>
    <recommendedName>
        <fullName evidence="5">Lipoprotein</fullName>
    </recommendedName>
</protein>
<feature type="chain" id="PRO_5003070148" description="Lipoprotein" evidence="2">
    <location>
        <begin position="33"/>
        <end position="122"/>
    </location>
</feature>
<dbReference type="STRING" id="488538.SAR116_1549"/>
<organism evidence="3 4">
    <name type="scientific">Puniceispirillum marinum (strain IMCC1322)</name>
    <dbReference type="NCBI Taxonomy" id="488538"/>
    <lineage>
        <taxon>Bacteria</taxon>
        <taxon>Pseudomonadati</taxon>
        <taxon>Pseudomonadota</taxon>
        <taxon>Alphaproteobacteria</taxon>
        <taxon>Candidatus Puniceispirillales</taxon>
        <taxon>Candidatus Puniceispirillaceae</taxon>
        <taxon>Candidatus Puniceispirillum</taxon>
    </lineage>
</organism>
<feature type="signal peptide" evidence="2">
    <location>
        <begin position="1"/>
        <end position="32"/>
    </location>
</feature>
<evidence type="ECO:0000256" key="1">
    <source>
        <dbReference type="SAM" id="MobiDB-lite"/>
    </source>
</evidence>
<reference evidence="3 4" key="1">
    <citation type="journal article" date="2010" name="J. Bacteriol.">
        <title>Complete genome sequence of "Candidatus Puniceispirillum marinum" IMCC1322, a representative of the SAR116 clade in the Alphaproteobacteria.</title>
        <authorList>
            <person name="Oh H.M."/>
            <person name="Kwon K.K."/>
            <person name="Kang I."/>
            <person name="Kang S.G."/>
            <person name="Lee J.H."/>
            <person name="Kim S.J."/>
            <person name="Cho J.C."/>
        </authorList>
    </citation>
    <scope>NUCLEOTIDE SEQUENCE [LARGE SCALE GENOMIC DNA]</scope>
    <source>
        <strain evidence="3 4">IMCC1322</strain>
    </source>
</reference>
<dbReference type="AlphaFoldDB" id="D5BU45"/>
<keyword evidence="4" id="KW-1185">Reference proteome</keyword>
<accession>D5BU45</accession>
<dbReference type="HOGENOM" id="CLU_2024807_0_0_5"/>
<name>D5BU45_PUNMI</name>
<evidence type="ECO:0000313" key="3">
    <source>
        <dbReference type="EMBL" id="ADE39792.1"/>
    </source>
</evidence>
<feature type="region of interest" description="Disordered" evidence="1">
    <location>
        <begin position="37"/>
        <end position="58"/>
    </location>
</feature>
<evidence type="ECO:0000313" key="4">
    <source>
        <dbReference type="Proteomes" id="UP000007460"/>
    </source>
</evidence>
<evidence type="ECO:0008006" key="5">
    <source>
        <dbReference type="Google" id="ProtNLM"/>
    </source>
</evidence>
<dbReference type="KEGG" id="apb:SAR116_1549"/>
<keyword evidence="2" id="KW-0732">Signal</keyword>
<dbReference type="EMBL" id="CP001751">
    <property type="protein sequence ID" value="ADE39792.1"/>
    <property type="molecule type" value="Genomic_DNA"/>
</dbReference>
<feature type="compositionally biased region" description="Polar residues" evidence="1">
    <location>
        <begin position="37"/>
        <end position="49"/>
    </location>
</feature>
<dbReference type="Proteomes" id="UP000007460">
    <property type="component" value="Chromosome"/>
</dbReference>
<evidence type="ECO:0000256" key="2">
    <source>
        <dbReference type="SAM" id="SignalP"/>
    </source>
</evidence>
<sequence length="122" mass="12984">MLIMTPCILKTGTNTVMLVVLSLLLAACHHVAQPQATSTPLKKTVSQPAATAGNDADIMPAQPPSLEFEWDTGYSNFIAPPADIRKAAMESCKARGYDLSYMISMALNEGVARGLFGCRGPN</sequence>
<gene>
    <name evidence="3" type="ordered locus">SAR116_1549</name>
</gene>